<keyword evidence="1" id="KW-0812">Transmembrane</keyword>
<proteinExistence type="predicted"/>
<dbReference type="EMBL" id="JACEGQ020000003">
    <property type="protein sequence ID" value="KAH8513666.1"/>
    <property type="molecule type" value="Genomic_DNA"/>
</dbReference>
<dbReference type="AlphaFoldDB" id="A0A8T2Z8J4"/>
<organism evidence="2 3">
    <name type="scientific">Populus deltoides</name>
    <name type="common">Eastern poplar</name>
    <name type="synonym">Eastern cottonwood</name>
    <dbReference type="NCBI Taxonomy" id="3696"/>
    <lineage>
        <taxon>Eukaryota</taxon>
        <taxon>Viridiplantae</taxon>
        <taxon>Streptophyta</taxon>
        <taxon>Embryophyta</taxon>
        <taxon>Tracheophyta</taxon>
        <taxon>Spermatophyta</taxon>
        <taxon>Magnoliopsida</taxon>
        <taxon>eudicotyledons</taxon>
        <taxon>Gunneridae</taxon>
        <taxon>Pentapetalae</taxon>
        <taxon>rosids</taxon>
        <taxon>fabids</taxon>
        <taxon>Malpighiales</taxon>
        <taxon>Salicaceae</taxon>
        <taxon>Saliceae</taxon>
        <taxon>Populus</taxon>
    </lineage>
</organism>
<dbReference type="Proteomes" id="UP000807159">
    <property type="component" value="Chromosome 3"/>
</dbReference>
<dbReference type="EMBL" id="JACEGQ020000003">
    <property type="protein sequence ID" value="KAH8513665.1"/>
    <property type="molecule type" value="Genomic_DNA"/>
</dbReference>
<reference evidence="2" key="1">
    <citation type="journal article" date="2021" name="J. Hered.">
        <title>Genome Assembly of Salicaceae Populus deltoides (Eastern Cottonwood) I-69 Based on Nanopore Sequencing and Hi-C Technologies.</title>
        <authorList>
            <person name="Bai S."/>
            <person name="Wu H."/>
            <person name="Zhang J."/>
            <person name="Pan Z."/>
            <person name="Zhao W."/>
            <person name="Li Z."/>
            <person name="Tong C."/>
        </authorList>
    </citation>
    <scope>NUCLEOTIDE SEQUENCE</scope>
    <source>
        <tissue evidence="2">Leaf</tissue>
    </source>
</reference>
<accession>A0A8T2Z8J4</accession>
<feature type="transmembrane region" description="Helical" evidence="1">
    <location>
        <begin position="43"/>
        <end position="66"/>
    </location>
</feature>
<sequence>MVGYPIQPGFIWTCSQLRVFSCEIGVSSTPGKFTCYIFQDSSAFSFTICLPSGWTVLLFSGVITLISEKLFLDHKNFWPAFKIHFAIGLSCFCIASFIITKNTRARELS</sequence>
<protein>
    <recommendedName>
        <fullName evidence="4">Protein RFT1 homolog</fullName>
    </recommendedName>
</protein>
<comment type="caution">
    <text evidence="2">The sequence shown here is derived from an EMBL/GenBank/DDBJ whole genome shotgun (WGS) entry which is preliminary data.</text>
</comment>
<evidence type="ECO:0000313" key="2">
    <source>
        <dbReference type="EMBL" id="KAH8513665.1"/>
    </source>
</evidence>
<evidence type="ECO:0008006" key="4">
    <source>
        <dbReference type="Google" id="ProtNLM"/>
    </source>
</evidence>
<name>A0A8T2Z8J4_POPDE</name>
<keyword evidence="1" id="KW-0472">Membrane</keyword>
<evidence type="ECO:0000256" key="1">
    <source>
        <dbReference type="SAM" id="Phobius"/>
    </source>
</evidence>
<evidence type="ECO:0000313" key="3">
    <source>
        <dbReference type="Proteomes" id="UP000807159"/>
    </source>
</evidence>
<gene>
    <name evidence="2" type="ORF">H0E87_006798</name>
</gene>
<keyword evidence="1" id="KW-1133">Transmembrane helix</keyword>
<feature type="transmembrane region" description="Helical" evidence="1">
    <location>
        <begin position="78"/>
        <end position="99"/>
    </location>
</feature>
<keyword evidence="3" id="KW-1185">Reference proteome</keyword>